<dbReference type="Proteomes" id="UP001055712">
    <property type="component" value="Unassembled WGS sequence"/>
</dbReference>
<name>A0A9D4TSF5_CHLVU</name>
<organism evidence="4 5">
    <name type="scientific">Chlorella vulgaris</name>
    <name type="common">Green alga</name>
    <dbReference type="NCBI Taxonomy" id="3077"/>
    <lineage>
        <taxon>Eukaryota</taxon>
        <taxon>Viridiplantae</taxon>
        <taxon>Chlorophyta</taxon>
        <taxon>core chlorophytes</taxon>
        <taxon>Trebouxiophyceae</taxon>
        <taxon>Chlorellales</taxon>
        <taxon>Chlorellaceae</taxon>
        <taxon>Chlorella clade</taxon>
        <taxon>Chlorella</taxon>
    </lineage>
</organism>
<proteinExistence type="inferred from homology"/>
<dbReference type="EMBL" id="SIDB01000004">
    <property type="protein sequence ID" value="KAI3433574.1"/>
    <property type="molecule type" value="Genomic_DNA"/>
</dbReference>
<feature type="compositionally biased region" description="Polar residues" evidence="3">
    <location>
        <begin position="28"/>
        <end position="39"/>
    </location>
</feature>
<comment type="similarity">
    <text evidence="1">Belongs to the NAD(P)-dependent epimerase/dehydratase family.</text>
</comment>
<evidence type="ECO:0000313" key="4">
    <source>
        <dbReference type="EMBL" id="KAI3433574.1"/>
    </source>
</evidence>
<evidence type="ECO:0000256" key="3">
    <source>
        <dbReference type="SAM" id="MobiDB-lite"/>
    </source>
</evidence>
<gene>
    <name evidence="4" type="ORF">D9Q98_003385</name>
</gene>
<keyword evidence="2" id="KW-0520">NAD</keyword>
<keyword evidence="5" id="KW-1185">Reference proteome</keyword>
<feature type="region of interest" description="Disordered" evidence="3">
    <location>
        <begin position="26"/>
        <end position="46"/>
    </location>
</feature>
<evidence type="ECO:0000256" key="1">
    <source>
        <dbReference type="ARBA" id="ARBA00007637"/>
    </source>
</evidence>
<reference evidence="4" key="1">
    <citation type="journal article" date="2019" name="Plant J.">
        <title>Chlorella vulgaris genome assembly and annotation reveals the molecular basis for metabolic acclimation to high light conditions.</title>
        <authorList>
            <person name="Cecchin M."/>
            <person name="Marcolungo L."/>
            <person name="Rossato M."/>
            <person name="Girolomoni L."/>
            <person name="Cosentino E."/>
            <person name="Cuine S."/>
            <person name="Li-Beisson Y."/>
            <person name="Delledonne M."/>
            <person name="Ballottari M."/>
        </authorList>
    </citation>
    <scope>NUCLEOTIDE SEQUENCE</scope>
    <source>
        <strain evidence="4">211/11P</strain>
    </source>
</reference>
<dbReference type="OrthoDB" id="674948at2759"/>
<comment type="caution">
    <text evidence="4">The sequence shown here is derived from an EMBL/GenBank/DDBJ whole genome shotgun (WGS) entry which is preliminary data.</text>
</comment>
<dbReference type="Gene3D" id="3.40.50.720">
    <property type="entry name" value="NAD(P)-binding Rossmann-like Domain"/>
    <property type="match status" value="1"/>
</dbReference>
<protein>
    <submittedName>
        <fullName evidence="4">Uncharacterized protein</fullName>
    </submittedName>
</protein>
<evidence type="ECO:0000313" key="5">
    <source>
        <dbReference type="Proteomes" id="UP001055712"/>
    </source>
</evidence>
<dbReference type="AlphaFoldDB" id="A0A9D4TSF5"/>
<reference evidence="4" key="2">
    <citation type="submission" date="2020-11" db="EMBL/GenBank/DDBJ databases">
        <authorList>
            <person name="Cecchin M."/>
            <person name="Marcolungo L."/>
            <person name="Rossato M."/>
            <person name="Girolomoni L."/>
            <person name="Cosentino E."/>
            <person name="Cuine S."/>
            <person name="Li-Beisson Y."/>
            <person name="Delledonne M."/>
            <person name="Ballottari M."/>
        </authorList>
    </citation>
    <scope>NUCLEOTIDE SEQUENCE</scope>
    <source>
        <strain evidence="4">211/11P</strain>
        <tissue evidence="4">Whole cell</tissue>
    </source>
</reference>
<accession>A0A9D4TSF5</accession>
<evidence type="ECO:0000256" key="2">
    <source>
        <dbReference type="ARBA" id="ARBA00023027"/>
    </source>
</evidence>
<sequence length="363" mass="37722">MQAAIRSLQGQVFGVVAPIVACRAARPGNNSHRPSQARRSSAVPRATGTERLAVTAFASVMAAAASNGGSVASSDRLLIVGPGVLGSYLGKLWMDEKGAGTVVGQTNSTTNHAKLQALGIAPRTKDAAAGGGTFPNVLFAAPPSGSADYVGEIKAALELWDGTGTFVFTSSAGLYTVEDGSACDESAPVAKPGDSERTDKLLAAEAAVIAAGGCVVRLVGLYHGHRGAHTFFLRQGEVARWAGYTVNLIHYEDAASLCLAALSGRGAPAGQPYRGRTFLGCDGSPVTFEDMMAATVATGAFEGSYKFTGQEGPGKGKRMSNAATRQQLQWEPKYASYVQFMQQTKAQDWYAQQELAVAGMPHA</sequence>
<dbReference type="InterPro" id="IPR036291">
    <property type="entry name" value="NAD(P)-bd_dom_sf"/>
</dbReference>
<dbReference type="SUPFAM" id="SSF51735">
    <property type="entry name" value="NAD(P)-binding Rossmann-fold domains"/>
    <property type="match status" value="1"/>
</dbReference>
<dbReference type="PANTHER" id="PTHR43574">
    <property type="entry name" value="EPIMERASE-RELATED"/>
    <property type="match status" value="1"/>
</dbReference>